<reference evidence="5 6" key="1">
    <citation type="submission" date="2024-09" db="EMBL/GenBank/DDBJ databases">
        <authorList>
            <person name="Sun Q."/>
            <person name="Mori K."/>
        </authorList>
    </citation>
    <scope>NUCLEOTIDE SEQUENCE [LARGE SCALE GENOMIC DNA]</scope>
    <source>
        <strain evidence="5 6">JCM 1334</strain>
    </source>
</reference>
<dbReference type="SUPFAM" id="SSF51735">
    <property type="entry name" value="NAD(P)-binding Rossmann-fold domains"/>
    <property type="match status" value="1"/>
</dbReference>
<gene>
    <name evidence="5" type="ORF">ACFFP1_20310</name>
</gene>
<dbReference type="InterPro" id="IPR002347">
    <property type="entry name" value="SDR_fam"/>
</dbReference>
<evidence type="ECO:0000313" key="6">
    <source>
        <dbReference type="Proteomes" id="UP001589702"/>
    </source>
</evidence>
<dbReference type="PANTHER" id="PTHR24321">
    <property type="entry name" value="DEHYDROGENASES, SHORT CHAIN"/>
    <property type="match status" value="1"/>
</dbReference>
<dbReference type="SMART" id="SM00822">
    <property type="entry name" value="PKS_KR"/>
    <property type="match status" value="1"/>
</dbReference>
<dbReference type="PANTHER" id="PTHR24321:SF8">
    <property type="entry name" value="ESTRADIOL 17-BETA-DEHYDROGENASE 8-RELATED"/>
    <property type="match status" value="1"/>
</dbReference>
<dbReference type="InterPro" id="IPR057326">
    <property type="entry name" value="KR_dom"/>
</dbReference>
<dbReference type="PRINTS" id="PR00081">
    <property type="entry name" value="GDHRDH"/>
</dbReference>
<keyword evidence="3" id="KW-0520">NAD</keyword>
<feature type="domain" description="Ketoreductase" evidence="4">
    <location>
        <begin position="15"/>
        <end position="195"/>
    </location>
</feature>
<name>A0ABV5Y567_ARTRM</name>
<protein>
    <submittedName>
        <fullName evidence="5">SDR family NAD(P)-dependent oxidoreductase</fullName>
        <ecNumber evidence="5">1.1.1.-</ecNumber>
    </submittedName>
</protein>
<evidence type="ECO:0000313" key="5">
    <source>
        <dbReference type="EMBL" id="MFB9821826.1"/>
    </source>
</evidence>
<evidence type="ECO:0000256" key="2">
    <source>
        <dbReference type="ARBA" id="ARBA00023002"/>
    </source>
</evidence>
<accession>A0ABV5Y567</accession>
<evidence type="ECO:0000256" key="3">
    <source>
        <dbReference type="ARBA" id="ARBA00023027"/>
    </source>
</evidence>
<comment type="similarity">
    <text evidence="1">Belongs to the short-chain dehydrogenases/reductases (SDR) family.</text>
</comment>
<keyword evidence="6" id="KW-1185">Reference proteome</keyword>
<organism evidence="5 6">
    <name type="scientific">Arthrobacter ramosus</name>
    <dbReference type="NCBI Taxonomy" id="1672"/>
    <lineage>
        <taxon>Bacteria</taxon>
        <taxon>Bacillati</taxon>
        <taxon>Actinomycetota</taxon>
        <taxon>Actinomycetes</taxon>
        <taxon>Micrococcales</taxon>
        <taxon>Micrococcaceae</taxon>
        <taxon>Arthrobacter</taxon>
    </lineage>
</organism>
<sequence>MSTLPHIGHPDLSDKVCLVTGAGGGIGASASLYLADCGATVILADRNLAATSVIAKQIVERGRAASAILLDVTVDSDVAAAVESIEREHGALHLAFNNAGVDGPAVLLHEQDPNEVNRILDVNFFGVYRSMRHEIPAMLRAGGGVILNTASVGGIIAAPGIGPYCASKHAVIGLTKSAAADYGRLGIRVNALAPGAVRTNLLTDWLNEEGALEKMAGLTPQGRIAEPEEMAAIVGWMLSDASLFMTGSVVTADGGFTAV</sequence>
<dbReference type="Proteomes" id="UP001589702">
    <property type="component" value="Unassembled WGS sequence"/>
</dbReference>
<dbReference type="GO" id="GO:0016491">
    <property type="term" value="F:oxidoreductase activity"/>
    <property type="evidence" value="ECO:0007669"/>
    <property type="project" value="UniProtKB-KW"/>
</dbReference>
<dbReference type="Gene3D" id="3.40.50.720">
    <property type="entry name" value="NAD(P)-binding Rossmann-like Domain"/>
    <property type="match status" value="1"/>
</dbReference>
<dbReference type="CDD" id="cd05233">
    <property type="entry name" value="SDR_c"/>
    <property type="match status" value="1"/>
</dbReference>
<dbReference type="EC" id="1.1.1.-" evidence="5"/>
<dbReference type="PROSITE" id="PS00061">
    <property type="entry name" value="ADH_SHORT"/>
    <property type="match status" value="1"/>
</dbReference>
<keyword evidence="2 5" id="KW-0560">Oxidoreductase</keyword>
<evidence type="ECO:0000256" key="1">
    <source>
        <dbReference type="ARBA" id="ARBA00006484"/>
    </source>
</evidence>
<dbReference type="InterPro" id="IPR036291">
    <property type="entry name" value="NAD(P)-bd_dom_sf"/>
</dbReference>
<dbReference type="EMBL" id="JBHMBC010000039">
    <property type="protein sequence ID" value="MFB9821826.1"/>
    <property type="molecule type" value="Genomic_DNA"/>
</dbReference>
<comment type="caution">
    <text evidence="5">The sequence shown here is derived from an EMBL/GenBank/DDBJ whole genome shotgun (WGS) entry which is preliminary data.</text>
</comment>
<dbReference type="RefSeq" id="WP_234750563.1">
    <property type="nucleotide sequence ID" value="NZ_BAAAWN010000001.1"/>
</dbReference>
<dbReference type="InterPro" id="IPR020904">
    <property type="entry name" value="Sc_DH/Rdtase_CS"/>
</dbReference>
<dbReference type="Pfam" id="PF13561">
    <property type="entry name" value="adh_short_C2"/>
    <property type="match status" value="1"/>
</dbReference>
<proteinExistence type="inferred from homology"/>
<dbReference type="PRINTS" id="PR00080">
    <property type="entry name" value="SDRFAMILY"/>
</dbReference>
<evidence type="ECO:0000259" key="4">
    <source>
        <dbReference type="SMART" id="SM00822"/>
    </source>
</evidence>